<name>A0ABN1Y114_9PSEU</name>
<accession>A0ABN1Y114</accession>
<proteinExistence type="predicted"/>
<dbReference type="Pfam" id="PF07995">
    <property type="entry name" value="GSDH"/>
    <property type="match status" value="1"/>
</dbReference>
<feature type="region of interest" description="Disordered" evidence="1">
    <location>
        <begin position="32"/>
        <end position="51"/>
    </location>
</feature>
<reference evidence="4 5" key="1">
    <citation type="journal article" date="2019" name="Int. J. Syst. Evol. Microbiol.">
        <title>The Global Catalogue of Microorganisms (GCM) 10K type strain sequencing project: providing services to taxonomists for standard genome sequencing and annotation.</title>
        <authorList>
            <consortium name="The Broad Institute Genomics Platform"/>
            <consortium name="The Broad Institute Genome Sequencing Center for Infectious Disease"/>
            <person name="Wu L."/>
            <person name="Ma J."/>
        </authorList>
    </citation>
    <scope>NUCLEOTIDE SEQUENCE [LARGE SCALE GENOMIC DNA]</scope>
    <source>
        <strain evidence="4 5">JCM 11896</strain>
    </source>
</reference>
<sequence length="393" mass="40048">MPVTSGRARLLGAGVPLVAALALLAGCTGGGAEPQPGADTPDGPELSSASVAPADGLLPQATAGEPEVLATGLSAPWAVAFLPDGDALVTERDTARILRLSPDGELTPLGVVDQVTPQGEGGLLGIAVSPDFATDDRVLVYYTAADGNRIVALTMADDGTIDGADQQTVIDGIPSGFTHNGGALVFGPDGDLFVGTGDAGDRSRSQDPDDLAGKILRLTADGAAAPGNPFGTEVYALGIRNSQGIAFGPGGEVFATEFGARTADEINLIEPGRNYGWPEVEGTQEPPIDDAYTEPLLVWPVDQASPSGLAQAGGSLWMGALRGERLWRIPIGAGDGAAGTVGEPEQLLNDDFGRLRGVTATPDGSALWITTSNRDGRGNPTGDDDRIIVVPLE</sequence>
<evidence type="ECO:0000256" key="1">
    <source>
        <dbReference type="SAM" id="MobiDB-lite"/>
    </source>
</evidence>
<evidence type="ECO:0000313" key="5">
    <source>
        <dbReference type="Proteomes" id="UP001501414"/>
    </source>
</evidence>
<evidence type="ECO:0000259" key="3">
    <source>
        <dbReference type="Pfam" id="PF07995"/>
    </source>
</evidence>
<dbReference type="EMBL" id="BAAAJK010000014">
    <property type="protein sequence ID" value="GAA1391581.1"/>
    <property type="molecule type" value="Genomic_DNA"/>
</dbReference>
<dbReference type="PANTHER" id="PTHR19328:SF13">
    <property type="entry name" value="HIPL1 PROTEIN"/>
    <property type="match status" value="1"/>
</dbReference>
<protein>
    <submittedName>
        <fullName evidence="4">PQQ-dependent sugar dehydrogenase</fullName>
    </submittedName>
</protein>
<dbReference type="SUPFAM" id="SSF50952">
    <property type="entry name" value="Soluble quinoprotein glucose dehydrogenase"/>
    <property type="match status" value="1"/>
</dbReference>
<gene>
    <name evidence="4" type="ORF">GCM10009613_34330</name>
</gene>
<dbReference type="InterPro" id="IPR012938">
    <property type="entry name" value="Glc/Sorbosone_DH"/>
</dbReference>
<dbReference type="RefSeq" id="WP_344023588.1">
    <property type="nucleotide sequence ID" value="NZ_BAAAJK010000014.1"/>
</dbReference>
<organism evidence="4 5">
    <name type="scientific">Pseudonocardia kongjuensis</name>
    <dbReference type="NCBI Taxonomy" id="102227"/>
    <lineage>
        <taxon>Bacteria</taxon>
        <taxon>Bacillati</taxon>
        <taxon>Actinomycetota</taxon>
        <taxon>Actinomycetes</taxon>
        <taxon>Pseudonocardiales</taxon>
        <taxon>Pseudonocardiaceae</taxon>
        <taxon>Pseudonocardia</taxon>
    </lineage>
</organism>
<dbReference type="PANTHER" id="PTHR19328">
    <property type="entry name" value="HEDGEHOG-INTERACTING PROTEIN"/>
    <property type="match status" value="1"/>
</dbReference>
<feature type="chain" id="PRO_5047317005" evidence="2">
    <location>
        <begin position="33"/>
        <end position="393"/>
    </location>
</feature>
<evidence type="ECO:0000313" key="4">
    <source>
        <dbReference type="EMBL" id="GAA1391581.1"/>
    </source>
</evidence>
<dbReference type="Proteomes" id="UP001501414">
    <property type="component" value="Unassembled WGS sequence"/>
</dbReference>
<keyword evidence="5" id="KW-1185">Reference proteome</keyword>
<dbReference type="Gene3D" id="2.120.10.30">
    <property type="entry name" value="TolB, C-terminal domain"/>
    <property type="match status" value="1"/>
</dbReference>
<dbReference type="InterPro" id="IPR011041">
    <property type="entry name" value="Quinoprot_gluc/sorb_DH_b-prop"/>
</dbReference>
<dbReference type="InterPro" id="IPR011042">
    <property type="entry name" value="6-blade_b-propeller_TolB-like"/>
</dbReference>
<feature type="domain" description="Glucose/Sorbosone dehydrogenase" evidence="3">
    <location>
        <begin position="73"/>
        <end position="377"/>
    </location>
</feature>
<evidence type="ECO:0000256" key="2">
    <source>
        <dbReference type="SAM" id="SignalP"/>
    </source>
</evidence>
<feature type="signal peptide" evidence="2">
    <location>
        <begin position="1"/>
        <end position="32"/>
    </location>
</feature>
<keyword evidence="2" id="KW-0732">Signal</keyword>
<dbReference type="PROSITE" id="PS51257">
    <property type="entry name" value="PROKAR_LIPOPROTEIN"/>
    <property type="match status" value="1"/>
</dbReference>
<comment type="caution">
    <text evidence="4">The sequence shown here is derived from an EMBL/GenBank/DDBJ whole genome shotgun (WGS) entry which is preliminary data.</text>
</comment>